<reference evidence="2" key="2">
    <citation type="journal article" date="2018" name="Syst. Appl. Microbiol.">
        <title>A new symbiotic nanoarchaeote (Candidatus Nanoclepta minutus) and its host (Zestosphaera tikiterensis gen. nov., sp. nov.) from a New Zealand hot spring.</title>
        <authorList>
            <person name="St John E."/>
            <person name="Liu Y."/>
            <person name="Podar M."/>
            <person name="Stott M.B."/>
            <person name="Meneghin J."/>
            <person name="Chen Z."/>
            <person name="Lagutin K."/>
            <person name="Mitchell K."/>
            <person name="Reysenbach A.L."/>
        </authorList>
    </citation>
    <scope>NUCLEOTIDE SEQUENCE [LARGE SCALE GENOMIC DNA]</scope>
    <source>
        <strain evidence="2">NZ3</strain>
    </source>
</reference>
<dbReference type="AlphaFoldDB" id="A0A2R7Y4E0"/>
<dbReference type="PANTHER" id="PTHR39323">
    <property type="entry name" value="BLR1149 PROTEIN"/>
    <property type="match status" value="1"/>
</dbReference>
<dbReference type="EMBL" id="NBVN01000004">
    <property type="protein sequence ID" value="PUA32411.1"/>
    <property type="molecule type" value="Genomic_DNA"/>
</dbReference>
<dbReference type="PANTHER" id="PTHR39323:SF1">
    <property type="entry name" value="BLR1149 PROTEIN"/>
    <property type="match status" value="1"/>
</dbReference>
<dbReference type="Pfam" id="PF00149">
    <property type="entry name" value="Metallophos"/>
    <property type="match status" value="1"/>
</dbReference>
<protein>
    <recommendedName>
        <fullName evidence="1">Calcineurin-like phosphoesterase domain-containing protein</fullName>
    </recommendedName>
</protein>
<dbReference type="PIRSF" id="PIRSF000887">
    <property type="entry name" value="Pesterase_MJ0037"/>
    <property type="match status" value="1"/>
</dbReference>
<evidence type="ECO:0000313" key="3">
    <source>
        <dbReference type="Proteomes" id="UP000244093"/>
    </source>
</evidence>
<dbReference type="CDD" id="cd07391">
    <property type="entry name" value="MPP_PF1019"/>
    <property type="match status" value="1"/>
</dbReference>
<dbReference type="InterPro" id="IPR024173">
    <property type="entry name" value="Pesterase_MJ0037-like"/>
</dbReference>
<dbReference type="InterPro" id="IPR029052">
    <property type="entry name" value="Metallo-depent_PP-like"/>
</dbReference>
<organism evidence="2 3">
    <name type="scientific">Zestosphaera tikiterensis</name>
    <dbReference type="NCBI Taxonomy" id="1973259"/>
    <lineage>
        <taxon>Archaea</taxon>
        <taxon>Thermoproteota</taxon>
        <taxon>Thermoprotei</taxon>
        <taxon>Desulfurococcales</taxon>
        <taxon>Desulfurococcaceae</taxon>
        <taxon>Zestosphaera</taxon>
    </lineage>
</organism>
<dbReference type="Gene3D" id="3.60.21.10">
    <property type="match status" value="1"/>
</dbReference>
<feature type="domain" description="Calcineurin-like phosphoesterase" evidence="1">
    <location>
        <begin position="22"/>
        <end position="142"/>
    </location>
</feature>
<gene>
    <name evidence="2" type="ORF">B7O98_07080</name>
</gene>
<dbReference type="SUPFAM" id="SSF56300">
    <property type="entry name" value="Metallo-dependent phosphatases"/>
    <property type="match status" value="1"/>
</dbReference>
<reference evidence="2" key="1">
    <citation type="submission" date="2017-04" db="EMBL/GenBank/DDBJ databases">
        <authorList>
            <person name="Afonso C.L."/>
            <person name="Miller P.J."/>
            <person name="Scott M.A."/>
            <person name="Spackman E."/>
            <person name="Goraichik I."/>
            <person name="Dimitrov K.M."/>
            <person name="Suarez D.L."/>
            <person name="Swayne D.E."/>
        </authorList>
    </citation>
    <scope>NUCLEOTIDE SEQUENCE</scope>
    <source>
        <strain evidence="2">NZ3</strain>
    </source>
</reference>
<dbReference type="NCBIfam" id="TIGR00024">
    <property type="entry name" value="SbcD_rel_arch"/>
    <property type="match status" value="1"/>
</dbReference>
<evidence type="ECO:0000313" key="2">
    <source>
        <dbReference type="EMBL" id="PUA32411.1"/>
    </source>
</evidence>
<dbReference type="Proteomes" id="UP000244093">
    <property type="component" value="Unassembled WGS sequence"/>
</dbReference>
<dbReference type="GO" id="GO:0016787">
    <property type="term" value="F:hydrolase activity"/>
    <property type="evidence" value="ECO:0007669"/>
    <property type="project" value="InterPro"/>
</dbReference>
<name>A0A2R7Y4E0_9CREN</name>
<dbReference type="InterPro" id="IPR004376">
    <property type="entry name" value="Pesterase_MJ0037"/>
</dbReference>
<proteinExistence type="predicted"/>
<dbReference type="InterPro" id="IPR004843">
    <property type="entry name" value="Calcineurin-like_PHP"/>
</dbReference>
<evidence type="ECO:0000259" key="1">
    <source>
        <dbReference type="Pfam" id="PF00149"/>
    </source>
</evidence>
<sequence length="250" mass="28387">MELLKGVEVVDFLPVVYLRSFKALVLADVHLGYEEELANAGVYVPRFQLNHVKKVLEEAFNAVDVSKLVIAGDLKHSFSGLGKVEKAELIKFFTYVLPKVDEVVVVRGNHDNYLPTLQRRYMFKFTEALPLGEYLIIHGHKDVVEEFSGWRYLIFGHEHPSISLRDSLGKLGKFPCYLVGELSDGREFVTLPAVGAYQTGSRITLNSETYISPILKKHALIRRIKPYIIDEDLGVFELPQLEYLSNYIVG</sequence>
<accession>A0A2R7Y4E0</accession>
<comment type="caution">
    <text evidence="2">The sequence shown here is derived from an EMBL/GenBank/DDBJ whole genome shotgun (WGS) entry which is preliminary data.</text>
</comment>